<dbReference type="Proteomes" id="UP000191153">
    <property type="component" value="Unassembled WGS sequence"/>
</dbReference>
<dbReference type="AlphaFoldDB" id="A0A1T4MDQ7"/>
<reference evidence="3 4" key="1">
    <citation type="submission" date="2017-02" db="EMBL/GenBank/DDBJ databases">
        <authorList>
            <person name="Peterson S.W."/>
        </authorList>
    </citation>
    <scope>NUCLEOTIDE SEQUENCE [LARGE SCALE GENOMIC DNA]</scope>
    <source>
        <strain evidence="3 4">ATCC 700028</strain>
    </source>
</reference>
<dbReference type="PANTHER" id="PTHR43428:SF1">
    <property type="entry name" value="ARSENATE REDUCTASE"/>
    <property type="match status" value="1"/>
</dbReference>
<protein>
    <submittedName>
        <fullName evidence="3">Arsenate reductase</fullName>
    </submittedName>
</protein>
<dbReference type="OrthoDB" id="9784339at2"/>
<gene>
    <name evidence="3" type="ORF">SAMN02745174_01177</name>
</gene>
<accession>A0A1T4MDQ7</accession>
<organism evidence="3 4">
    <name type="scientific">Cetobacterium ceti</name>
    <dbReference type="NCBI Taxonomy" id="180163"/>
    <lineage>
        <taxon>Bacteria</taxon>
        <taxon>Fusobacteriati</taxon>
        <taxon>Fusobacteriota</taxon>
        <taxon>Fusobacteriia</taxon>
        <taxon>Fusobacteriales</taxon>
        <taxon>Fusobacteriaceae</taxon>
        <taxon>Cetobacterium</taxon>
    </lineage>
</organism>
<evidence type="ECO:0000313" key="3">
    <source>
        <dbReference type="EMBL" id="SJZ65159.1"/>
    </source>
</evidence>
<dbReference type="InterPro" id="IPR036196">
    <property type="entry name" value="Ptyr_pPase_sf"/>
</dbReference>
<keyword evidence="4" id="KW-1185">Reference proteome</keyword>
<dbReference type="RefSeq" id="WP_078693672.1">
    <property type="nucleotide sequence ID" value="NZ_FUWX01000008.1"/>
</dbReference>
<proteinExistence type="predicted"/>
<name>A0A1T4MDQ7_9FUSO</name>
<dbReference type="SMART" id="SM00226">
    <property type="entry name" value="LMWPc"/>
    <property type="match status" value="1"/>
</dbReference>
<feature type="domain" description="Phosphotyrosine protein phosphatase I" evidence="2">
    <location>
        <begin position="2"/>
        <end position="116"/>
    </location>
</feature>
<dbReference type="Pfam" id="PF01451">
    <property type="entry name" value="LMWPc"/>
    <property type="match status" value="1"/>
</dbReference>
<dbReference type="STRING" id="180163.SAMN02745174_01177"/>
<dbReference type="PANTHER" id="PTHR43428">
    <property type="entry name" value="ARSENATE REDUCTASE"/>
    <property type="match status" value="1"/>
</dbReference>
<dbReference type="EMBL" id="FUWX01000008">
    <property type="protein sequence ID" value="SJZ65159.1"/>
    <property type="molecule type" value="Genomic_DNA"/>
</dbReference>
<keyword evidence="1" id="KW-0059">Arsenical resistance</keyword>
<dbReference type="SUPFAM" id="SSF52788">
    <property type="entry name" value="Phosphotyrosine protein phosphatases I"/>
    <property type="match status" value="1"/>
</dbReference>
<dbReference type="GO" id="GO:0046685">
    <property type="term" value="P:response to arsenic-containing substance"/>
    <property type="evidence" value="ECO:0007669"/>
    <property type="project" value="UniProtKB-KW"/>
</dbReference>
<sequence>MKTIAFVCVGNSFKSIVAERLAKELTNDFIFVSGGTNPASKINEDGEKIMEKRGMSMKGYKPHSLDDLPEKIDYLVQMGCGITCPMIKAKNVINFNMDKYPSETLIEKEIIVNILEDKIKELCNICYGYEVFEIV</sequence>
<dbReference type="Gene3D" id="3.40.50.2300">
    <property type="match status" value="1"/>
</dbReference>
<evidence type="ECO:0000313" key="4">
    <source>
        <dbReference type="Proteomes" id="UP000191153"/>
    </source>
</evidence>
<evidence type="ECO:0000256" key="1">
    <source>
        <dbReference type="ARBA" id="ARBA00022849"/>
    </source>
</evidence>
<evidence type="ECO:0000259" key="2">
    <source>
        <dbReference type="SMART" id="SM00226"/>
    </source>
</evidence>
<dbReference type="InterPro" id="IPR023485">
    <property type="entry name" value="Ptyr_pPase"/>
</dbReference>